<comment type="subunit">
    <text evidence="10">Heterohexamer.</text>
</comment>
<evidence type="ECO:0000256" key="9">
    <source>
        <dbReference type="ARBA" id="ARBA00023186"/>
    </source>
</evidence>
<keyword evidence="2 10" id="KW-0813">Transport</keyword>
<dbReference type="GO" id="GO:0046872">
    <property type="term" value="F:metal ion binding"/>
    <property type="evidence" value="ECO:0007669"/>
    <property type="project" value="UniProtKB-KW"/>
</dbReference>
<evidence type="ECO:0000313" key="13">
    <source>
        <dbReference type="WBParaSite" id="PSAMB.scaffold154size71539.g2743.t1"/>
    </source>
</evidence>
<protein>
    <recommendedName>
        <fullName evidence="10">Mitochondrial import inner membrane translocase subunit</fullName>
    </recommendedName>
</protein>
<comment type="similarity">
    <text evidence="1 10">Belongs to the small Tim family.</text>
</comment>
<reference evidence="13" key="1">
    <citation type="submission" date="2022-11" db="UniProtKB">
        <authorList>
            <consortium name="WormBaseParasite"/>
        </authorList>
    </citation>
    <scope>IDENTIFICATION</scope>
</reference>
<feature type="domain" description="Tim10-like" evidence="11">
    <location>
        <begin position="23"/>
        <end position="84"/>
    </location>
</feature>
<dbReference type="GO" id="GO:0005743">
    <property type="term" value="C:mitochondrial inner membrane"/>
    <property type="evidence" value="ECO:0007669"/>
    <property type="project" value="UniProtKB-SubCell"/>
</dbReference>
<proteinExistence type="inferred from homology"/>
<sequence length="103" mass="11367">MDGLANVDVTNLSPAQRDALMTQVKQQIAMVNAQTLIAELSEKCLSKCISKPGTSLDSTEKQCLSRCMDRFMETWNHVSQAYQQRVQQESFGSQGSGNFGGFD</sequence>
<comment type="function">
    <text evidence="10">Mitochondrial intermembrane chaperone that participates in the import and insertion of some multi-pass transmembrane proteins into the mitochondrial inner membrane. Also required for the transfer of beta-barrel precursors from the TOM complex to the sorting and assembly machinery (SAM complex) of the outer membrane. Acts as a chaperone-like protein that protects the hydrophobic precursors from aggregation and guide them through the mitochondrial intermembrane space.</text>
</comment>
<keyword evidence="6 10" id="KW-0811">Translocation</keyword>
<dbReference type="Gene3D" id="1.10.287.810">
    <property type="entry name" value="Mitochondrial import inner membrane translocase subunit tim13 like domains"/>
    <property type="match status" value="1"/>
</dbReference>
<evidence type="ECO:0000259" key="11">
    <source>
        <dbReference type="Pfam" id="PF02953"/>
    </source>
</evidence>
<evidence type="ECO:0000256" key="2">
    <source>
        <dbReference type="ARBA" id="ARBA00022448"/>
    </source>
</evidence>
<keyword evidence="12" id="KW-1185">Reference proteome</keyword>
<dbReference type="Pfam" id="PF02953">
    <property type="entry name" value="zf-Tim10_DDP"/>
    <property type="match status" value="1"/>
</dbReference>
<keyword evidence="4" id="KW-0862">Zinc</keyword>
<keyword evidence="3" id="KW-0479">Metal-binding</keyword>
<keyword evidence="9 10" id="KW-0143">Chaperone</keyword>
<evidence type="ECO:0000256" key="1">
    <source>
        <dbReference type="ARBA" id="ARBA00006720"/>
    </source>
</evidence>
<evidence type="ECO:0000256" key="8">
    <source>
        <dbReference type="ARBA" id="ARBA00023157"/>
    </source>
</evidence>
<evidence type="ECO:0000313" key="12">
    <source>
        <dbReference type="Proteomes" id="UP000887566"/>
    </source>
</evidence>
<dbReference type="GO" id="GO:0045039">
    <property type="term" value="P:protein insertion into mitochondrial inner membrane"/>
    <property type="evidence" value="ECO:0007669"/>
    <property type="project" value="UniProtKB-ARBA"/>
</dbReference>
<evidence type="ECO:0000256" key="5">
    <source>
        <dbReference type="ARBA" id="ARBA00022927"/>
    </source>
</evidence>
<evidence type="ECO:0000256" key="10">
    <source>
        <dbReference type="RuleBase" id="RU367043"/>
    </source>
</evidence>
<dbReference type="InterPro" id="IPR035427">
    <property type="entry name" value="Tim10-like_dom_sf"/>
</dbReference>
<dbReference type="SUPFAM" id="SSF144122">
    <property type="entry name" value="Tim10-like"/>
    <property type="match status" value="1"/>
</dbReference>
<organism evidence="12 13">
    <name type="scientific">Plectus sambesii</name>
    <dbReference type="NCBI Taxonomy" id="2011161"/>
    <lineage>
        <taxon>Eukaryota</taxon>
        <taxon>Metazoa</taxon>
        <taxon>Ecdysozoa</taxon>
        <taxon>Nematoda</taxon>
        <taxon>Chromadorea</taxon>
        <taxon>Plectida</taxon>
        <taxon>Plectina</taxon>
        <taxon>Plectoidea</taxon>
        <taxon>Plectidae</taxon>
        <taxon>Plectus</taxon>
    </lineage>
</organism>
<accession>A0A914V7T5</accession>
<comment type="domain">
    <text evidence="10">The twin CX3C motif contains 4 conserved Cys residues that form 2 disulfide bonds in the mitochondrial intermembrane space.</text>
</comment>
<evidence type="ECO:0000256" key="6">
    <source>
        <dbReference type="ARBA" id="ARBA00023010"/>
    </source>
</evidence>
<dbReference type="WBParaSite" id="PSAMB.scaffold154size71539.g2743.t1">
    <property type="protein sequence ID" value="PSAMB.scaffold154size71539.g2743.t1"/>
    <property type="gene ID" value="PSAMB.scaffold154size71539.g2743"/>
</dbReference>
<keyword evidence="5 10" id="KW-0653">Protein transport</keyword>
<keyword evidence="8 10" id="KW-1015">Disulfide bond</keyword>
<evidence type="ECO:0000256" key="7">
    <source>
        <dbReference type="ARBA" id="ARBA00023128"/>
    </source>
</evidence>
<keyword evidence="7 10" id="KW-0496">Mitochondrion</keyword>
<evidence type="ECO:0000256" key="4">
    <source>
        <dbReference type="ARBA" id="ARBA00022833"/>
    </source>
</evidence>
<dbReference type="GO" id="GO:0015031">
    <property type="term" value="P:protein transport"/>
    <property type="evidence" value="ECO:0007669"/>
    <property type="project" value="UniProtKB-KW"/>
</dbReference>
<name>A0A914V7T5_9BILA</name>
<comment type="subcellular location">
    <subcellularLocation>
        <location evidence="10">Mitochondrion inner membrane</location>
        <topology evidence="10">Peripheral membrane protein</topology>
        <orientation evidence="10">Intermembrane side</orientation>
    </subcellularLocation>
</comment>
<dbReference type="GO" id="GO:0042719">
    <property type="term" value="C:mitochondrial intermembrane space chaperone complex"/>
    <property type="evidence" value="ECO:0007669"/>
    <property type="project" value="UniProtKB-ARBA"/>
</dbReference>
<evidence type="ECO:0000256" key="3">
    <source>
        <dbReference type="ARBA" id="ARBA00022723"/>
    </source>
</evidence>
<keyword evidence="10" id="KW-0999">Mitochondrion inner membrane</keyword>
<dbReference type="InterPro" id="IPR004217">
    <property type="entry name" value="Tim10-like"/>
</dbReference>
<keyword evidence="10" id="KW-0472">Membrane</keyword>
<dbReference type="Proteomes" id="UP000887566">
    <property type="component" value="Unplaced"/>
</dbReference>
<dbReference type="FunFam" id="1.10.287.810:FF:000001">
    <property type="entry name" value="mitochondrial import inner membrane translocase subunit TIM13"/>
    <property type="match status" value="1"/>
</dbReference>
<dbReference type="AlphaFoldDB" id="A0A914V7T5"/>